<reference evidence="3" key="4">
    <citation type="journal article" date="2015" name="G3 (Bethesda)">
        <title>Genome sequences of three phytopathogenic species of the Magnaporthaceae family of fungi.</title>
        <authorList>
            <person name="Okagaki L.H."/>
            <person name="Nunes C.C."/>
            <person name="Sailsbery J."/>
            <person name="Clay B."/>
            <person name="Brown D."/>
            <person name="John T."/>
            <person name="Oh Y."/>
            <person name="Young N."/>
            <person name="Fitzgerald M."/>
            <person name="Haas B.J."/>
            <person name="Zeng Q."/>
            <person name="Young S."/>
            <person name="Adiconis X."/>
            <person name="Fan L."/>
            <person name="Levin J.Z."/>
            <person name="Mitchell T.K."/>
            <person name="Okubara P.A."/>
            <person name="Farman M.L."/>
            <person name="Kohn L.M."/>
            <person name="Birren B."/>
            <person name="Ma L.-J."/>
            <person name="Dean R.A."/>
        </authorList>
    </citation>
    <scope>NUCLEOTIDE SEQUENCE</scope>
    <source>
        <strain evidence="3">ATCC 64411 / 73-15</strain>
    </source>
</reference>
<dbReference type="eggNOG" id="ENOG502RN1Q">
    <property type="taxonomic scope" value="Eukaryota"/>
</dbReference>
<organism evidence="3 4">
    <name type="scientific">Magnaporthiopsis poae (strain ATCC 64411 / 73-15)</name>
    <name type="common">Kentucky bluegrass fungus</name>
    <name type="synonym">Magnaporthe poae</name>
    <dbReference type="NCBI Taxonomy" id="644358"/>
    <lineage>
        <taxon>Eukaryota</taxon>
        <taxon>Fungi</taxon>
        <taxon>Dikarya</taxon>
        <taxon>Ascomycota</taxon>
        <taxon>Pezizomycotina</taxon>
        <taxon>Sordariomycetes</taxon>
        <taxon>Sordariomycetidae</taxon>
        <taxon>Magnaporthales</taxon>
        <taxon>Magnaporthaceae</taxon>
        <taxon>Magnaporthiopsis</taxon>
    </lineage>
</organism>
<feature type="compositionally biased region" description="Basic residues" evidence="1">
    <location>
        <begin position="208"/>
        <end position="218"/>
    </location>
</feature>
<dbReference type="EMBL" id="ADBL01001040">
    <property type="status" value="NOT_ANNOTATED_CDS"/>
    <property type="molecule type" value="Genomic_DNA"/>
</dbReference>
<reference evidence="2" key="2">
    <citation type="submission" date="2010-05" db="EMBL/GenBank/DDBJ databases">
        <title>The Genome Sequence of Magnaporthe poae strain ATCC 64411.</title>
        <authorList>
            <consortium name="The Broad Institute Genome Sequencing Platform"/>
            <consortium name="Broad Institute Genome Sequencing Center for Infectious Disease"/>
            <person name="Ma L.-J."/>
            <person name="Dead R."/>
            <person name="Young S."/>
            <person name="Zeng Q."/>
            <person name="Koehrsen M."/>
            <person name="Alvarado L."/>
            <person name="Berlin A."/>
            <person name="Chapman S.B."/>
            <person name="Chen Z."/>
            <person name="Freedman E."/>
            <person name="Gellesch M."/>
            <person name="Goldberg J."/>
            <person name="Griggs A."/>
            <person name="Gujja S."/>
            <person name="Heilman E.R."/>
            <person name="Heiman D."/>
            <person name="Hepburn T."/>
            <person name="Howarth C."/>
            <person name="Jen D."/>
            <person name="Larson L."/>
            <person name="Mehta T."/>
            <person name="Neiman D."/>
            <person name="Pearson M."/>
            <person name="Roberts A."/>
            <person name="Saif S."/>
            <person name="Shea T."/>
            <person name="Shenoy N."/>
            <person name="Sisk P."/>
            <person name="Stolte C."/>
            <person name="Sykes S."/>
            <person name="Walk T."/>
            <person name="White J."/>
            <person name="Yandava C."/>
            <person name="Haas B."/>
            <person name="Nusbaum C."/>
            <person name="Birren B."/>
        </authorList>
    </citation>
    <scope>NUCLEOTIDE SEQUENCE</scope>
    <source>
        <strain evidence="2">ATCC 64411</strain>
    </source>
</reference>
<feature type="compositionally biased region" description="Basic and acidic residues" evidence="1">
    <location>
        <begin position="432"/>
        <end position="443"/>
    </location>
</feature>
<feature type="compositionally biased region" description="Low complexity" evidence="1">
    <location>
        <begin position="264"/>
        <end position="286"/>
    </location>
</feature>
<feature type="compositionally biased region" description="Low complexity" evidence="1">
    <location>
        <begin position="391"/>
        <end position="400"/>
    </location>
</feature>
<feature type="compositionally biased region" description="Low complexity" evidence="1">
    <location>
        <begin position="444"/>
        <end position="458"/>
    </location>
</feature>
<feature type="region of interest" description="Disordered" evidence="1">
    <location>
        <begin position="375"/>
        <end position="458"/>
    </location>
</feature>
<reference evidence="2" key="3">
    <citation type="submission" date="2011-03" db="EMBL/GenBank/DDBJ databases">
        <title>Annotation of Magnaporthe poae ATCC 64411.</title>
        <authorList>
            <person name="Ma L.-J."/>
            <person name="Dead R."/>
            <person name="Young S.K."/>
            <person name="Zeng Q."/>
            <person name="Gargeya S."/>
            <person name="Fitzgerald M."/>
            <person name="Haas B."/>
            <person name="Abouelleil A."/>
            <person name="Alvarado L."/>
            <person name="Arachchi H.M."/>
            <person name="Berlin A."/>
            <person name="Brown A."/>
            <person name="Chapman S.B."/>
            <person name="Chen Z."/>
            <person name="Dunbar C."/>
            <person name="Freedman E."/>
            <person name="Gearin G."/>
            <person name="Gellesch M."/>
            <person name="Goldberg J."/>
            <person name="Griggs A."/>
            <person name="Gujja S."/>
            <person name="Heiman D."/>
            <person name="Howarth C."/>
            <person name="Larson L."/>
            <person name="Lui A."/>
            <person name="MacDonald P.J.P."/>
            <person name="Mehta T."/>
            <person name="Montmayeur A."/>
            <person name="Murphy C."/>
            <person name="Neiman D."/>
            <person name="Pearson M."/>
            <person name="Priest M."/>
            <person name="Roberts A."/>
            <person name="Saif S."/>
            <person name="Shea T."/>
            <person name="Shenoy N."/>
            <person name="Sisk P."/>
            <person name="Stolte C."/>
            <person name="Sykes S."/>
            <person name="Yandava C."/>
            <person name="Wortman J."/>
            <person name="Nusbaum C."/>
            <person name="Birren B."/>
        </authorList>
    </citation>
    <scope>NUCLEOTIDE SEQUENCE</scope>
    <source>
        <strain evidence="2">ATCC 64411</strain>
    </source>
</reference>
<evidence type="ECO:0000313" key="3">
    <source>
        <dbReference type="EnsemblFungi" id="MAPG_04389T0"/>
    </source>
</evidence>
<feature type="compositionally biased region" description="Basic and acidic residues" evidence="1">
    <location>
        <begin position="291"/>
        <end position="305"/>
    </location>
</feature>
<feature type="region of interest" description="Disordered" evidence="1">
    <location>
        <begin position="208"/>
        <end position="305"/>
    </location>
</feature>
<evidence type="ECO:0000313" key="2">
    <source>
        <dbReference type="EMBL" id="KLU85361.1"/>
    </source>
</evidence>
<gene>
    <name evidence="2" type="ORF">MAPG_04389</name>
</gene>
<dbReference type="EMBL" id="GL876968">
    <property type="protein sequence ID" value="KLU85361.1"/>
    <property type="molecule type" value="Genomic_DNA"/>
</dbReference>
<proteinExistence type="predicted"/>
<feature type="compositionally biased region" description="Basic and acidic residues" evidence="1">
    <location>
        <begin position="1"/>
        <end position="12"/>
    </location>
</feature>
<sequence>MENGDHKGKDRLGGPPQKLSSRPDGKHKAEKTPAKRPREPSGSLNRHNAKKTAGANAREPISEAGPSSAPQARAHPGVQTLPTLNCTWLASGIRIEHPHPPPVTNRCRSMNGGKISHRPRPPLWNNDRPMNGVPVNHTAPPRPRPRLPPPAEHDLKPKGSGGVDRRGPAKPGGPNKTFEVVLRGGEVVFKTARRGFSHIGSNAIRRANRSRAHCRNPNHNRFGALSSMGEENGSDFSHRGSEDANDGPPANGGSRPDDGGYDGGSPSTGPQDPPGAAAAGDDGPPASVKGLSDHSDSGQDGSNEDHATDVEAAVGQGWSSVTEIWAHMGRNVARLATLGAILMTGLLQVAFHAVSHLARRCYEGLAAVFGEARQHDEGSATGRGGRGSGSNVGLLGARSRQQSRRRHGRATAVCRLPTLQELDDDDDDDESRQDGEGEDERQPAAEAASRAPPSVREE</sequence>
<feature type="compositionally biased region" description="Gly residues" evidence="1">
    <location>
        <begin position="381"/>
        <end position="390"/>
    </location>
</feature>
<dbReference type="VEuPathDB" id="FungiDB:MAPG_04389"/>
<feature type="compositionally biased region" description="Acidic residues" evidence="1">
    <location>
        <begin position="421"/>
        <end position="431"/>
    </location>
</feature>
<dbReference type="EnsemblFungi" id="MAPG_04389T0">
    <property type="protein sequence ID" value="MAPG_04389T0"/>
    <property type="gene ID" value="MAPG_04389"/>
</dbReference>
<feature type="compositionally biased region" description="Pro residues" evidence="1">
    <location>
        <begin position="140"/>
        <end position="150"/>
    </location>
</feature>
<feature type="region of interest" description="Disordered" evidence="1">
    <location>
        <begin position="109"/>
        <end position="178"/>
    </location>
</feature>
<evidence type="ECO:0000256" key="1">
    <source>
        <dbReference type="SAM" id="MobiDB-lite"/>
    </source>
</evidence>
<feature type="region of interest" description="Disordered" evidence="1">
    <location>
        <begin position="1"/>
        <end position="76"/>
    </location>
</feature>
<accession>A0A0C4DWK8</accession>
<feature type="compositionally biased region" description="Basic and acidic residues" evidence="1">
    <location>
        <begin position="151"/>
        <end position="167"/>
    </location>
</feature>
<evidence type="ECO:0000313" key="4">
    <source>
        <dbReference type="Proteomes" id="UP000011715"/>
    </source>
</evidence>
<dbReference type="AlphaFoldDB" id="A0A0C4DWK8"/>
<dbReference type="Proteomes" id="UP000011715">
    <property type="component" value="Unassembled WGS sequence"/>
</dbReference>
<protein>
    <submittedName>
        <fullName evidence="2 3">Uncharacterized protein</fullName>
    </submittedName>
</protein>
<name>A0A0C4DWK8_MAGP6</name>
<dbReference type="OrthoDB" id="10584151at2759"/>
<feature type="compositionally biased region" description="Basic and acidic residues" evidence="1">
    <location>
        <begin position="21"/>
        <end position="39"/>
    </location>
</feature>
<reference evidence="4" key="1">
    <citation type="submission" date="2010-05" db="EMBL/GenBank/DDBJ databases">
        <title>The genome sequence of Magnaporthe poae strain ATCC 64411.</title>
        <authorList>
            <person name="Ma L.-J."/>
            <person name="Dead R."/>
            <person name="Young S."/>
            <person name="Zeng Q."/>
            <person name="Koehrsen M."/>
            <person name="Alvarado L."/>
            <person name="Berlin A."/>
            <person name="Chapman S.B."/>
            <person name="Chen Z."/>
            <person name="Freedman E."/>
            <person name="Gellesch M."/>
            <person name="Goldberg J."/>
            <person name="Griggs A."/>
            <person name="Gujja S."/>
            <person name="Heilman E.R."/>
            <person name="Heiman D."/>
            <person name="Hepburn T."/>
            <person name="Howarth C."/>
            <person name="Jen D."/>
            <person name="Larson L."/>
            <person name="Mehta T."/>
            <person name="Neiman D."/>
            <person name="Pearson M."/>
            <person name="Roberts A."/>
            <person name="Saif S."/>
            <person name="Shea T."/>
            <person name="Shenoy N."/>
            <person name="Sisk P."/>
            <person name="Stolte C."/>
            <person name="Sykes S."/>
            <person name="Walk T."/>
            <person name="White J."/>
            <person name="Yandava C."/>
            <person name="Haas B."/>
            <person name="Nusbaum C."/>
            <person name="Birren B."/>
        </authorList>
    </citation>
    <scope>NUCLEOTIDE SEQUENCE [LARGE SCALE GENOMIC DNA]</scope>
    <source>
        <strain evidence="4">ATCC 64411 / 73-15</strain>
    </source>
</reference>
<keyword evidence="4" id="KW-1185">Reference proteome</keyword>
<reference evidence="3" key="5">
    <citation type="submission" date="2015-06" db="UniProtKB">
        <authorList>
            <consortium name="EnsemblFungi"/>
        </authorList>
    </citation>
    <scope>IDENTIFICATION</scope>
    <source>
        <strain evidence="3">ATCC 64411</strain>
    </source>
</reference>